<dbReference type="Proteomes" id="UP000501570">
    <property type="component" value="Chromosome"/>
</dbReference>
<dbReference type="EMBL" id="CP050995">
    <property type="protein sequence ID" value="QIY89690.1"/>
    <property type="molecule type" value="Genomic_DNA"/>
</dbReference>
<gene>
    <name evidence="1" type="ORF">FOB44_03025</name>
</gene>
<evidence type="ECO:0000313" key="1">
    <source>
        <dbReference type="EMBL" id="QIY89690.1"/>
    </source>
</evidence>
<reference evidence="1 2" key="1">
    <citation type="submission" date="2019-09" db="EMBL/GenBank/DDBJ databases">
        <title>FDA dAtabase for Regulatory Grade micrObial Sequences (FDA-ARGOS): Supporting development and validation of Infectious Disease Dx tests.</title>
        <authorList>
            <person name="Sciortino C."/>
            <person name="Tallon L."/>
            <person name="Sadzewicz L."/>
            <person name="Vavikolanu K."/>
            <person name="Mehta A."/>
            <person name="Aluvathingal J."/>
            <person name="Nadendla S."/>
            <person name="Nandy P."/>
            <person name="Geyer C."/>
            <person name="Yan Y."/>
            <person name="Sichtig H."/>
        </authorList>
    </citation>
    <scope>NUCLEOTIDE SEQUENCE [LARGE SCALE GENOMIC DNA]</scope>
    <source>
        <strain evidence="1 2">FDAARGOS_636</strain>
    </source>
</reference>
<evidence type="ECO:0000313" key="2">
    <source>
        <dbReference type="Proteomes" id="UP000501570"/>
    </source>
</evidence>
<sequence length="66" mass="7114">MEKRKKLSKKQLRLISGGLGTYPCATSSGYCKFIGPGCREEKCQLPVPVEPIDPDGPIILPDPGSL</sequence>
<dbReference type="RefSeq" id="WP_168237603.1">
    <property type="nucleotide sequence ID" value="NZ_CP050995.1"/>
</dbReference>
<keyword evidence="2" id="KW-1185">Reference proteome</keyword>
<name>A0ABX6KM77_CHRGL</name>
<accession>A0ABX6KM77</accession>
<organism evidence="1 2">
    <name type="scientific">Chryseobacterium gallinarum</name>
    <dbReference type="NCBI Taxonomy" id="1324352"/>
    <lineage>
        <taxon>Bacteria</taxon>
        <taxon>Pseudomonadati</taxon>
        <taxon>Bacteroidota</taxon>
        <taxon>Flavobacteriia</taxon>
        <taxon>Flavobacteriales</taxon>
        <taxon>Weeksellaceae</taxon>
        <taxon>Chryseobacterium group</taxon>
        <taxon>Chryseobacterium</taxon>
    </lineage>
</organism>
<proteinExistence type="predicted"/>
<protein>
    <recommendedName>
        <fullName evidence="3">Bacteriocin</fullName>
    </recommendedName>
</protein>
<evidence type="ECO:0008006" key="3">
    <source>
        <dbReference type="Google" id="ProtNLM"/>
    </source>
</evidence>